<evidence type="ECO:0000313" key="1">
    <source>
        <dbReference type="EMBL" id="KAK7497101.1"/>
    </source>
</evidence>
<evidence type="ECO:0000313" key="2">
    <source>
        <dbReference type="Proteomes" id="UP001519460"/>
    </source>
</evidence>
<name>A0ABD0LD77_9CAEN</name>
<gene>
    <name evidence="1" type="ORF">BaRGS_00011631</name>
</gene>
<sequence length="88" mass="9625">MSGKHRLARESPACHVASTHQSEASNVKLSRGFPAVAYCVFLYLETFLVSKSQAAVYMNMAATQLARKLTTSKHSLLMARQSCFLASS</sequence>
<dbReference type="EMBL" id="JACVVK020000061">
    <property type="protein sequence ID" value="KAK7497101.1"/>
    <property type="molecule type" value="Genomic_DNA"/>
</dbReference>
<protein>
    <submittedName>
        <fullName evidence="1">Uncharacterized protein</fullName>
    </submittedName>
</protein>
<dbReference type="Proteomes" id="UP001519460">
    <property type="component" value="Unassembled WGS sequence"/>
</dbReference>
<accession>A0ABD0LD77</accession>
<proteinExistence type="predicted"/>
<organism evidence="1 2">
    <name type="scientific">Batillaria attramentaria</name>
    <dbReference type="NCBI Taxonomy" id="370345"/>
    <lineage>
        <taxon>Eukaryota</taxon>
        <taxon>Metazoa</taxon>
        <taxon>Spiralia</taxon>
        <taxon>Lophotrochozoa</taxon>
        <taxon>Mollusca</taxon>
        <taxon>Gastropoda</taxon>
        <taxon>Caenogastropoda</taxon>
        <taxon>Sorbeoconcha</taxon>
        <taxon>Cerithioidea</taxon>
        <taxon>Batillariidae</taxon>
        <taxon>Batillaria</taxon>
    </lineage>
</organism>
<reference evidence="1 2" key="1">
    <citation type="journal article" date="2023" name="Sci. Data">
        <title>Genome assembly of the Korean intertidal mud-creeper Batillaria attramentaria.</title>
        <authorList>
            <person name="Patra A.K."/>
            <person name="Ho P.T."/>
            <person name="Jun S."/>
            <person name="Lee S.J."/>
            <person name="Kim Y."/>
            <person name="Won Y.J."/>
        </authorList>
    </citation>
    <scope>NUCLEOTIDE SEQUENCE [LARGE SCALE GENOMIC DNA]</scope>
    <source>
        <strain evidence="1">Wonlab-2016</strain>
    </source>
</reference>
<dbReference type="AlphaFoldDB" id="A0ABD0LD77"/>
<keyword evidence="2" id="KW-1185">Reference proteome</keyword>
<comment type="caution">
    <text evidence="1">The sequence shown here is derived from an EMBL/GenBank/DDBJ whole genome shotgun (WGS) entry which is preliminary data.</text>
</comment>